<dbReference type="InterPro" id="IPR017853">
    <property type="entry name" value="GH"/>
</dbReference>
<protein>
    <recommendedName>
        <fullName evidence="1">Isoamylase 1-3-like C-terminal domain-containing protein</fullName>
    </recommendedName>
</protein>
<dbReference type="InterPro" id="IPR013780">
    <property type="entry name" value="Glyco_hydro_b"/>
</dbReference>
<dbReference type="Gene3D" id="2.60.40.1180">
    <property type="entry name" value="Golgi alpha-mannosidase II"/>
    <property type="match status" value="1"/>
</dbReference>
<evidence type="ECO:0000259" key="1">
    <source>
        <dbReference type="Pfam" id="PF21156"/>
    </source>
</evidence>
<dbReference type="SUPFAM" id="SSF51011">
    <property type="entry name" value="Glycosyl hydrolase domain"/>
    <property type="match status" value="1"/>
</dbReference>
<dbReference type="SUPFAM" id="SSF51445">
    <property type="entry name" value="(Trans)glycosidases"/>
    <property type="match status" value="1"/>
</dbReference>
<dbReference type="Pfam" id="PF21156">
    <property type="entry name" value="ISOA1-3_C"/>
    <property type="match status" value="1"/>
</dbReference>
<keyword evidence="3" id="KW-1185">Reference proteome</keyword>
<dbReference type="Proteomes" id="UP000652761">
    <property type="component" value="Unassembled WGS sequence"/>
</dbReference>
<evidence type="ECO:0000313" key="2">
    <source>
        <dbReference type="EMBL" id="MQL74082.1"/>
    </source>
</evidence>
<dbReference type="PANTHER" id="PTHR43002">
    <property type="entry name" value="GLYCOGEN DEBRANCHING ENZYME"/>
    <property type="match status" value="1"/>
</dbReference>
<organism evidence="2 3">
    <name type="scientific">Colocasia esculenta</name>
    <name type="common">Wild taro</name>
    <name type="synonym">Arum esculentum</name>
    <dbReference type="NCBI Taxonomy" id="4460"/>
    <lineage>
        <taxon>Eukaryota</taxon>
        <taxon>Viridiplantae</taxon>
        <taxon>Streptophyta</taxon>
        <taxon>Embryophyta</taxon>
        <taxon>Tracheophyta</taxon>
        <taxon>Spermatophyta</taxon>
        <taxon>Magnoliopsida</taxon>
        <taxon>Liliopsida</taxon>
        <taxon>Araceae</taxon>
        <taxon>Aroideae</taxon>
        <taxon>Colocasieae</taxon>
        <taxon>Colocasia</taxon>
    </lineage>
</organism>
<evidence type="ECO:0000313" key="3">
    <source>
        <dbReference type="Proteomes" id="UP000652761"/>
    </source>
</evidence>
<dbReference type="Gene3D" id="3.20.20.80">
    <property type="entry name" value="Glycosidases"/>
    <property type="match status" value="1"/>
</dbReference>
<dbReference type="OrthoDB" id="204980at2759"/>
<proteinExistence type="predicted"/>
<comment type="caution">
    <text evidence="2">The sequence shown here is derived from an EMBL/GenBank/DDBJ whole genome shotgun (WGS) entry which is preliminary data.</text>
</comment>
<name>A0A843TNQ5_COLES</name>
<reference evidence="2" key="1">
    <citation type="submission" date="2017-07" db="EMBL/GenBank/DDBJ databases">
        <title>Taro Niue Genome Assembly and Annotation.</title>
        <authorList>
            <person name="Atibalentja N."/>
            <person name="Keating K."/>
            <person name="Fields C.J."/>
        </authorList>
    </citation>
    <scope>NUCLEOTIDE SEQUENCE</scope>
    <source>
        <strain evidence="2">Niue_2</strain>
        <tissue evidence="2">Leaf</tissue>
    </source>
</reference>
<sequence length="234" mass="26985">MQIDFGRIGIWIAMGHGQSSQFRPILADSVWIGIGGGPIPVPNLIRNSMDAIASAFLWKDTNSFIMHILEKGTPMMLMGDEYGHTRYGNNNSYGHDTQINHFLWHQLEERRTSHFRFFSEMIKYRLKHHILGRDRFLGKNDITWHEDNWGNPDSKFLAFTLHDEEFGGDIYLAFNAHDYFVHATVPSPPHQKCWHRVVDTNLKSPEDFVPDGIPFSKTVYNIAPYSSILLQAKP</sequence>
<dbReference type="AlphaFoldDB" id="A0A843TNQ5"/>
<accession>A0A843TNQ5</accession>
<gene>
    <name evidence="2" type="ORF">Taro_006437</name>
</gene>
<dbReference type="InterPro" id="IPR048650">
    <property type="entry name" value="ISOA1-3-like_C"/>
</dbReference>
<feature type="domain" description="Isoamylase 1-3-like C-terminal" evidence="1">
    <location>
        <begin position="148"/>
        <end position="213"/>
    </location>
</feature>
<dbReference type="EMBL" id="NMUH01000191">
    <property type="protein sequence ID" value="MQL74082.1"/>
    <property type="molecule type" value="Genomic_DNA"/>
</dbReference>